<reference evidence="2 3" key="1">
    <citation type="journal article" date="2018" name="MBio">
        <title>Comparative Genomics Reveals the Core Gene Toolbox for the Fungus-Insect Symbiosis.</title>
        <authorList>
            <person name="Wang Y."/>
            <person name="Stata M."/>
            <person name="Wang W."/>
            <person name="Stajich J.E."/>
            <person name="White M.M."/>
            <person name="Moncalvo J.M."/>
        </authorList>
    </citation>
    <scope>NUCLEOTIDE SEQUENCE [LARGE SCALE GENOMIC DNA]</scope>
    <source>
        <strain evidence="2 3">SC-DP-2</strain>
    </source>
</reference>
<dbReference type="EMBL" id="MBFS01000030">
    <property type="protein sequence ID" value="PVV05171.1"/>
    <property type="molecule type" value="Genomic_DNA"/>
</dbReference>
<accession>A0A2T9ZKS8</accession>
<protein>
    <recommendedName>
        <fullName evidence="1">Transcription regulator Rua1 C-terminal domain-containing protein</fullName>
    </recommendedName>
</protein>
<sequence length="596" mass="67073">MNGEVFTNSYKGLFVSENLNSLLSSDNISKSSINQLSLPGNDLFTPAKNCEEFDILSLLFNNEELKTPQGVNFDNLTSFSLQEINTESLPNNPENLNNKYNFMFKDSNFPQVPLVNNENKSSFNQVMLGGMTSHVSDSQTLMSGIDVNNCLANTQLFDTTLSILKPENPDCRPIYANEMLSTNASISNKTKQDTKSLSINELDVSNLFMLDDSYNVASLDKVDIHNNDILKEESYNVIQNNLLNRIYSQSNDISTTIKTESSLEKDNSINMQNFDIGDSFDYINNNHLNLLELLNTKSEIGSVATINPQTSESTLLLNKLNSSCYTQPIALGNDAIFMNSGYSSSLITNSDNSLWFSPGVDTGDFANLKFNNIDLSLFQASNQLNDPIDYSKKIDSIDTNHSVQCNNVCTNVLLDANNNTMQNYTEDKGNLQSKLFGLEPICNSNSKKRGIEIDPFISNKNIKLSNFTNNSMAPGNQSQTYPPIWFHNIDPLALNVDKAVVPSCTEENEEDKPRRQNVTSDNDKYTPLWIRYSGPKREGMCRYCLPYKWLQLKNSAYRYHMQSFHGISSQTKQFFNPPKITVSGKNGLVQEWERMV</sequence>
<dbReference type="Proteomes" id="UP000245609">
    <property type="component" value="Unassembled WGS sequence"/>
</dbReference>
<feature type="domain" description="Transcription regulator Rua1 C-terminal" evidence="1">
    <location>
        <begin position="521"/>
        <end position="585"/>
    </location>
</feature>
<evidence type="ECO:0000259" key="1">
    <source>
        <dbReference type="Pfam" id="PF14616"/>
    </source>
</evidence>
<dbReference type="PANTHER" id="PTHR28125">
    <property type="entry name" value="MEIOTIC EXPRESSION UP-REGULATED PROTEIN 26"/>
    <property type="match status" value="1"/>
</dbReference>
<comment type="caution">
    <text evidence="2">The sequence shown here is derived from an EMBL/GenBank/DDBJ whole genome shotgun (WGS) entry which is preliminary data.</text>
</comment>
<dbReference type="OrthoDB" id="5595379at2759"/>
<gene>
    <name evidence="2" type="ORF">BB560_000315</name>
</gene>
<evidence type="ECO:0000313" key="2">
    <source>
        <dbReference type="EMBL" id="PVV05171.1"/>
    </source>
</evidence>
<name>A0A2T9ZKS8_9FUNG</name>
<keyword evidence="3" id="KW-1185">Reference proteome</keyword>
<dbReference type="AlphaFoldDB" id="A0A2T9ZKS8"/>
<evidence type="ECO:0000313" key="3">
    <source>
        <dbReference type="Proteomes" id="UP000245609"/>
    </source>
</evidence>
<dbReference type="InterPro" id="IPR028012">
    <property type="entry name" value="Rua1_C"/>
</dbReference>
<dbReference type="PANTHER" id="PTHR28125:SF3">
    <property type="entry name" value="TRANSCRIPTION REGULATOR RUA1 C-TERMINAL DOMAIN-CONTAINING PROTEIN"/>
    <property type="match status" value="1"/>
</dbReference>
<dbReference type="STRING" id="133381.A0A2T9ZKS8"/>
<dbReference type="Pfam" id="PF14616">
    <property type="entry name" value="Rua1_C"/>
    <property type="match status" value="1"/>
</dbReference>
<proteinExistence type="predicted"/>
<organism evidence="2 3">
    <name type="scientific">Smittium megazygosporum</name>
    <dbReference type="NCBI Taxonomy" id="133381"/>
    <lineage>
        <taxon>Eukaryota</taxon>
        <taxon>Fungi</taxon>
        <taxon>Fungi incertae sedis</taxon>
        <taxon>Zoopagomycota</taxon>
        <taxon>Kickxellomycotina</taxon>
        <taxon>Harpellomycetes</taxon>
        <taxon>Harpellales</taxon>
        <taxon>Legeriomycetaceae</taxon>
        <taxon>Smittium</taxon>
    </lineage>
</organism>